<feature type="domain" description="Fe2OG dioxygenase" evidence="6">
    <location>
        <begin position="200"/>
        <end position="324"/>
    </location>
</feature>
<evidence type="ECO:0000313" key="8">
    <source>
        <dbReference type="Proteomes" id="UP001341281"/>
    </source>
</evidence>
<evidence type="ECO:0000259" key="6">
    <source>
        <dbReference type="PROSITE" id="PS51471"/>
    </source>
</evidence>
<dbReference type="InterPro" id="IPR005123">
    <property type="entry name" value="Oxoglu/Fe-dep_dioxygenase_dom"/>
</dbReference>
<sequence>MAHAITGGHLQVPNVQELAQSGEVVPARYVRTEEEGTADVVVTGCPLPVVDLGRLLDPRSSQEELANLGSACQQGFFQLVNHGVPADVILDVKRDIAEFFRLPLEAKNEYEKLPDGLEGYGQVFVFSETQKLDWSDMLYLMLRPVEARDMSFWPTTPPSFRSSVDRYSVEAARVVLCLLRFMAMDMGVEPERLLEMFGGQPQTMKVTYYPPCQQAGKVIGLSPHTDACAMTLLLHVNDVQGLQIRSDDGNWLAVEPLDGAIIVSVGDIIEAMWVVAHGLDHPDTRHLFQTHDVILSNGKYRSVEHRAVVHPDKERIAAAMFHQPRHTIMVEPLPELVKENGGARYKSVAYAEFMKHFFSVKLGGLFMAISSKCNDDYSWQYTPNAMWRNRPA</sequence>
<dbReference type="InterPro" id="IPR050295">
    <property type="entry name" value="Plant_2OG-oxidoreductases"/>
</dbReference>
<evidence type="ECO:0000256" key="5">
    <source>
        <dbReference type="RuleBase" id="RU003682"/>
    </source>
</evidence>
<dbReference type="GO" id="GO:0046872">
    <property type="term" value="F:metal ion binding"/>
    <property type="evidence" value="ECO:0007669"/>
    <property type="project" value="UniProtKB-KW"/>
</dbReference>
<proteinExistence type="inferred from homology"/>
<organism evidence="7 8">
    <name type="scientific">Paspalum notatum var. saurae</name>
    <dbReference type="NCBI Taxonomy" id="547442"/>
    <lineage>
        <taxon>Eukaryota</taxon>
        <taxon>Viridiplantae</taxon>
        <taxon>Streptophyta</taxon>
        <taxon>Embryophyta</taxon>
        <taxon>Tracheophyta</taxon>
        <taxon>Spermatophyta</taxon>
        <taxon>Magnoliopsida</taxon>
        <taxon>Liliopsida</taxon>
        <taxon>Poales</taxon>
        <taxon>Poaceae</taxon>
        <taxon>PACMAD clade</taxon>
        <taxon>Panicoideae</taxon>
        <taxon>Andropogonodae</taxon>
        <taxon>Paspaleae</taxon>
        <taxon>Paspalinae</taxon>
        <taxon>Paspalum</taxon>
    </lineage>
</organism>
<evidence type="ECO:0000256" key="1">
    <source>
        <dbReference type="ARBA" id="ARBA00008056"/>
    </source>
</evidence>
<dbReference type="Gene3D" id="2.60.120.330">
    <property type="entry name" value="B-lactam Antibiotic, Isopenicillin N Synthase, Chain"/>
    <property type="match status" value="1"/>
</dbReference>
<accession>A0AAQ3TER8</accession>
<dbReference type="Proteomes" id="UP001341281">
    <property type="component" value="Chromosome 04"/>
</dbReference>
<comment type="similarity">
    <text evidence="1 5">Belongs to the iron/ascorbate-dependent oxidoreductase family.</text>
</comment>
<evidence type="ECO:0000256" key="4">
    <source>
        <dbReference type="ARBA" id="ARBA00023004"/>
    </source>
</evidence>
<evidence type="ECO:0000256" key="3">
    <source>
        <dbReference type="ARBA" id="ARBA00023002"/>
    </source>
</evidence>
<gene>
    <name evidence="7" type="ORF">U9M48_020049</name>
</gene>
<evidence type="ECO:0000313" key="7">
    <source>
        <dbReference type="EMBL" id="WVZ71464.1"/>
    </source>
</evidence>
<dbReference type="SUPFAM" id="SSF51197">
    <property type="entry name" value="Clavaminate synthase-like"/>
    <property type="match status" value="1"/>
</dbReference>
<name>A0AAQ3TER8_PASNO</name>
<dbReference type="Pfam" id="PF14226">
    <property type="entry name" value="DIOX_N"/>
    <property type="match status" value="1"/>
</dbReference>
<dbReference type="InterPro" id="IPR044861">
    <property type="entry name" value="IPNS-like_FE2OG_OXY"/>
</dbReference>
<dbReference type="PROSITE" id="PS51471">
    <property type="entry name" value="FE2OG_OXY"/>
    <property type="match status" value="1"/>
</dbReference>
<dbReference type="FunFam" id="2.60.120.330:FF:000079">
    <property type="entry name" value="Protein SRG1"/>
    <property type="match status" value="1"/>
</dbReference>
<evidence type="ECO:0000256" key="2">
    <source>
        <dbReference type="ARBA" id="ARBA00022723"/>
    </source>
</evidence>
<dbReference type="InterPro" id="IPR026992">
    <property type="entry name" value="DIOX_N"/>
</dbReference>
<reference evidence="7 8" key="1">
    <citation type="submission" date="2024-02" db="EMBL/GenBank/DDBJ databases">
        <title>High-quality chromosome-scale genome assembly of Pensacola bahiagrass (Paspalum notatum Flugge var. saurae).</title>
        <authorList>
            <person name="Vega J.M."/>
            <person name="Podio M."/>
            <person name="Orjuela J."/>
            <person name="Siena L.A."/>
            <person name="Pessino S.C."/>
            <person name="Combes M.C."/>
            <person name="Mariac C."/>
            <person name="Albertini E."/>
            <person name="Pupilli F."/>
            <person name="Ortiz J.P.A."/>
            <person name="Leblanc O."/>
        </authorList>
    </citation>
    <scope>NUCLEOTIDE SEQUENCE [LARGE SCALE GENOMIC DNA]</scope>
    <source>
        <strain evidence="7">R1</strain>
        <tissue evidence="7">Leaf</tissue>
    </source>
</reference>
<protein>
    <recommendedName>
        <fullName evidence="6">Fe2OG dioxygenase domain-containing protein</fullName>
    </recommendedName>
</protein>
<dbReference type="Pfam" id="PF03171">
    <property type="entry name" value="2OG-FeII_Oxy"/>
    <property type="match status" value="1"/>
</dbReference>
<keyword evidence="2 5" id="KW-0479">Metal-binding</keyword>
<dbReference type="PANTHER" id="PTHR47991">
    <property type="entry name" value="OXOGLUTARATE/IRON-DEPENDENT DIOXYGENASE"/>
    <property type="match status" value="1"/>
</dbReference>
<keyword evidence="8" id="KW-1185">Reference proteome</keyword>
<dbReference type="AlphaFoldDB" id="A0AAQ3TER8"/>
<dbReference type="GO" id="GO:0016491">
    <property type="term" value="F:oxidoreductase activity"/>
    <property type="evidence" value="ECO:0007669"/>
    <property type="project" value="UniProtKB-KW"/>
</dbReference>
<keyword evidence="3 5" id="KW-0560">Oxidoreductase</keyword>
<dbReference type="InterPro" id="IPR027443">
    <property type="entry name" value="IPNS-like_sf"/>
</dbReference>
<dbReference type="EMBL" id="CP144748">
    <property type="protein sequence ID" value="WVZ71464.1"/>
    <property type="molecule type" value="Genomic_DNA"/>
</dbReference>
<keyword evidence="4 5" id="KW-0408">Iron</keyword>